<dbReference type="EMBL" id="JACHHY010000043">
    <property type="protein sequence ID" value="MBB5020552.1"/>
    <property type="molecule type" value="Genomic_DNA"/>
</dbReference>
<proteinExistence type="predicted"/>
<protein>
    <submittedName>
        <fullName evidence="1">Uncharacterized protein</fullName>
    </submittedName>
</protein>
<accession>A0A840MUS4</accession>
<name>A0A840MUS4_9PROT</name>
<gene>
    <name evidence="1" type="ORF">HNQ59_003873</name>
</gene>
<organism evidence="1 2">
    <name type="scientific">Chitinivorax tropicus</name>
    <dbReference type="NCBI Taxonomy" id="714531"/>
    <lineage>
        <taxon>Bacteria</taxon>
        <taxon>Pseudomonadati</taxon>
        <taxon>Pseudomonadota</taxon>
        <taxon>Betaproteobacteria</taxon>
        <taxon>Chitinivorax</taxon>
    </lineage>
</organism>
<sequence length="144" mass="15997">MNHPVVNKPKTYLPIVVYPSDSIFIRAEGCVQTGGSGRTWKRYVNPSGSDSDRLYHGQIQIPGVIESLTFLSDLIGNGSWSRRFIVSSGNTFPGFIAIGYTDDDYDDNGYYSHDDGTENQCRENIDAYLDIYVCRANPVNGPTC</sequence>
<comment type="caution">
    <text evidence="1">The sequence shown here is derived from an EMBL/GenBank/DDBJ whole genome shotgun (WGS) entry which is preliminary data.</text>
</comment>
<evidence type="ECO:0000313" key="1">
    <source>
        <dbReference type="EMBL" id="MBB5020552.1"/>
    </source>
</evidence>
<reference evidence="1 2" key="1">
    <citation type="submission" date="2020-08" db="EMBL/GenBank/DDBJ databases">
        <title>Genomic Encyclopedia of Type Strains, Phase IV (KMG-IV): sequencing the most valuable type-strain genomes for metagenomic binning, comparative biology and taxonomic classification.</title>
        <authorList>
            <person name="Goeker M."/>
        </authorList>
    </citation>
    <scope>NUCLEOTIDE SEQUENCE [LARGE SCALE GENOMIC DNA]</scope>
    <source>
        <strain evidence="1 2">DSM 27165</strain>
    </source>
</reference>
<evidence type="ECO:0000313" key="2">
    <source>
        <dbReference type="Proteomes" id="UP000575898"/>
    </source>
</evidence>
<dbReference type="RefSeq" id="WP_184041930.1">
    <property type="nucleotide sequence ID" value="NZ_JACHHY010000043.1"/>
</dbReference>
<keyword evidence="2" id="KW-1185">Reference proteome</keyword>
<dbReference type="Proteomes" id="UP000575898">
    <property type="component" value="Unassembled WGS sequence"/>
</dbReference>
<dbReference type="AlphaFoldDB" id="A0A840MUS4"/>